<evidence type="ECO:0000256" key="3">
    <source>
        <dbReference type="ARBA" id="ARBA00022679"/>
    </source>
</evidence>
<dbReference type="Gene3D" id="1.10.101.10">
    <property type="entry name" value="PGBD-like superfamily/PGBD"/>
    <property type="match status" value="1"/>
</dbReference>
<dbReference type="CDD" id="cd16913">
    <property type="entry name" value="YkuD_like"/>
    <property type="match status" value="1"/>
</dbReference>
<keyword evidence="5 7" id="KW-0573">Peptidoglycan synthesis</keyword>
<dbReference type="Gene3D" id="2.40.440.10">
    <property type="entry name" value="L,D-transpeptidase catalytic domain-like"/>
    <property type="match status" value="1"/>
</dbReference>
<dbReference type="InterPro" id="IPR052905">
    <property type="entry name" value="LD-transpeptidase_YkuD-like"/>
</dbReference>
<dbReference type="InterPro" id="IPR045380">
    <property type="entry name" value="LD_TPept_scaffold_dom"/>
</dbReference>
<feature type="active site" description="Proton donor/acceptor" evidence="7">
    <location>
        <position position="498"/>
    </location>
</feature>
<dbReference type="PROSITE" id="PS51257">
    <property type="entry name" value="PROKAR_LIPOPROTEIN"/>
    <property type="match status" value="1"/>
</dbReference>
<name>A0A5R8WP86_9BACT</name>
<keyword evidence="3" id="KW-0808">Transferase</keyword>
<evidence type="ECO:0000256" key="1">
    <source>
        <dbReference type="ARBA" id="ARBA00004752"/>
    </source>
</evidence>
<dbReference type="PANTHER" id="PTHR41533:SF2">
    <property type="entry name" value="BLR7131 PROTEIN"/>
    <property type="match status" value="1"/>
</dbReference>
<dbReference type="PANTHER" id="PTHR41533">
    <property type="entry name" value="L,D-TRANSPEPTIDASE HI_1667-RELATED"/>
    <property type="match status" value="1"/>
</dbReference>
<evidence type="ECO:0000256" key="8">
    <source>
        <dbReference type="SAM" id="SignalP"/>
    </source>
</evidence>
<evidence type="ECO:0000313" key="10">
    <source>
        <dbReference type="EMBL" id="TLM91868.1"/>
    </source>
</evidence>
<dbReference type="PROSITE" id="PS52029">
    <property type="entry name" value="LD_TPASE"/>
    <property type="match status" value="1"/>
</dbReference>
<evidence type="ECO:0000256" key="6">
    <source>
        <dbReference type="ARBA" id="ARBA00023316"/>
    </source>
</evidence>
<dbReference type="UniPathway" id="UPA00219"/>
<dbReference type="Pfam" id="PF03734">
    <property type="entry name" value="YkuD"/>
    <property type="match status" value="1"/>
</dbReference>
<evidence type="ECO:0000313" key="11">
    <source>
        <dbReference type="Proteomes" id="UP000305517"/>
    </source>
</evidence>
<keyword evidence="11" id="KW-1185">Reference proteome</keyword>
<dbReference type="RefSeq" id="WP_138078899.1">
    <property type="nucleotide sequence ID" value="NZ_VAJM01000006.1"/>
</dbReference>
<dbReference type="SUPFAM" id="SSF141523">
    <property type="entry name" value="L,D-transpeptidase catalytic domain-like"/>
    <property type="match status" value="1"/>
</dbReference>
<dbReference type="GO" id="GO:0009252">
    <property type="term" value="P:peptidoglycan biosynthetic process"/>
    <property type="evidence" value="ECO:0007669"/>
    <property type="project" value="UniProtKB-UniPathway"/>
</dbReference>
<feature type="domain" description="L,D-TPase catalytic" evidence="9">
    <location>
        <begin position="362"/>
        <end position="545"/>
    </location>
</feature>
<comment type="pathway">
    <text evidence="1 7">Cell wall biogenesis; peptidoglycan biosynthesis.</text>
</comment>
<dbReference type="AlphaFoldDB" id="A0A5R8WP86"/>
<dbReference type="Pfam" id="PF20142">
    <property type="entry name" value="Scaffold"/>
    <property type="match status" value="1"/>
</dbReference>
<dbReference type="GO" id="GO:0008360">
    <property type="term" value="P:regulation of cell shape"/>
    <property type="evidence" value="ECO:0007669"/>
    <property type="project" value="UniProtKB-UniRule"/>
</dbReference>
<evidence type="ECO:0000256" key="2">
    <source>
        <dbReference type="ARBA" id="ARBA00005992"/>
    </source>
</evidence>
<dbReference type="SUPFAM" id="SSF47090">
    <property type="entry name" value="PGBD-like"/>
    <property type="match status" value="1"/>
</dbReference>
<comment type="caution">
    <text evidence="10">The sequence shown here is derived from an EMBL/GenBank/DDBJ whole genome shotgun (WGS) entry which is preliminary data.</text>
</comment>
<dbReference type="Pfam" id="PF01471">
    <property type="entry name" value="PG_binding_1"/>
    <property type="match status" value="1"/>
</dbReference>
<dbReference type="GO" id="GO:0071555">
    <property type="term" value="P:cell wall organization"/>
    <property type="evidence" value="ECO:0007669"/>
    <property type="project" value="UniProtKB-UniRule"/>
</dbReference>
<dbReference type="GO" id="GO:0016740">
    <property type="term" value="F:transferase activity"/>
    <property type="evidence" value="ECO:0007669"/>
    <property type="project" value="UniProtKB-KW"/>
</dbReference>
<comment type="similarity">
    <text evidence="2">Belongs to the YkuD family.</text>
</comment>
<feature type="active site" description="Nucleophile" evidence="7">
    <location>
        <position position="517"/>
    </location>
</feature>
<dbReference type="OrthoDB" id="9778545at2"/>
<dbReference type="InterPro" id="IPR036366">
    <property type="entry name" value="PGBDSf"/>
</dbReference>
<keyword evidence="4 7" id="KW-0133">Cell shape</keyword>
<reference evidence="10 11" key="1">
    <citation type="submission" date="2019-05" db="EMBL/GenBank/DDBJ databases">
        <title>Hymenobacter edaphi sp. nov., isolated from abandoned arsenic-contaminated farmland soil.</title>
        <authorList>
            <person name="Nie L."/>
        </authorList>
    </citation>
    <scope>NUCLEOTIDE SEQUENCE [LARGE SCALE GENOMIC DNA]</scope>
    <source>
        <strain evidence="10 11">1-3-3-8</strain>
    </source>
</reference>
<gene>
    <name evidence="10" type="ORF">FDY95_15050</name>
</gene>
<keyword evidence="8" id="KW-0732">Signal</keyword>
<protein>
    <submittedName>
        <fullName evidence="10">Murein L,D-transpeptidase</fullName>
    </submittedName>
</protein>
<dbReference type="EMBL" id="VAJM01000006">
    <property type="protein sequence ID" value="TLM91868.1"/>
    <property type="molecule type" value="Genomic_DNA"/>
</dbReference>
<dbReference type="InterPro" id="IPR005490">
    <property type="entry name" value="LD_TPept_cat_dom"/>
</dbReference>
<dbReference type="InterPro" id="IPR038063">
    <property type="entry name" value="Transpep_catalytic_dom"/>
</dbReference>
<feature type="signal peptide" evidence="8">
    <location>
        <begin position="1"/>
        <end position="29"/>
    </location>
</feature>
<dbReference type="GO" id="GO:0004180">
    <property type="term" value="F:carboxypeptidase activity"/>
    <property type="evidence" value="ECO:0007669"/>
    <property type="project" value="UniProtKB-ARBA"/>
</dbReference>
<feature type="chain" id="PRO_5024452286" evidence="8">
    <location>
        <begin position="30"/>
        <end position="597"/>
    </location>
</feature>
<keyword evidence="6 7" id="KW-0961">Cell wall biogenesis/degradation</keyword>
<evidence type="ECO:0000256" key="4">
    <source>
        <dbReference type="ARBA" id="ARBA00022960"/>
    </source>
</evidence>
<proteinExistence type="inferred from homology"/>
<accession>A0A5R8WP86</accession>
<dbReference type="InterPro" id="IPR002477">
    <property type="entry name" value="Peptidoglycan-bd-like"/>
</dbReference>
<dbReference type="InterPro" id="IPR036365">
    <property type="entry name" value="PGBD-like_sf"/>
</dbReference>
<evidence type="ECO:0000256" key="5">
    <source>
        <dbReference type="ARBA" id="ARBA00022984"/>
    </source>
</evidence>
<organism evidence="10 11">
    <name type="scientific">Hymenobacter jeollabukensis</name>
    <dbReference type="NCBI Taxonomy" id="2025313"/>
    <lineage>
        <taxon>Bacteria</taxon>
        <taxon>Pseudomonadati</taxon>
        <taxon>Bacteroidota</taxon>
        <taxon>Cytophagia</taxon>
        <taxon>Cytophagales</taxon>
        <taxon>Hymenobacteraceae</taxon>
        <taxon>Hymenobacter</taxon>
    </lineage>
</organism>
<evidence type="ECO:0000256" key="7">
    <source>
        <dbReference type="PROSITE-ProRule" id="PRU01373"/>
    </source>
</evidence>
<dbReference type="Proteomes" id="UP000305517">
    <property type="component" value="Unassembled WGS sequence"/>
</dbReference>
<sequence length="597" mass="67887">MKSSVQSVFLSTLMLWLAFCLLLVTSACSQEQKAKVQDAAAGILPGQGQLTSGPQPHVDTVYVEKYMAAKPAFKNEIEWGKKFYKERDGRLGWFKNHQLVPQTERMLTELSKAGENGLDPKKYKVVDFAQLFAQIKKAPDTTARNALEKEIDVALSATYFNWADDFYRGIVDPREVKNIDWKVKRNKIKLHKALMTILQERESTYPYYEFAPLHPEYDRLRKALANYRAMQRNGGWLPVPAVKKALRPGDSSAVVPALRRRLLGFNPDGTPNPAVANAPMQAMPVSNKPGQPAAAAPRESHKYDAELAAAVKAFQQQTGLKADGRLTPETVTMLNVPLQRRIDQIIVNMERWRWIPKRFEPNYLLVNIPDYHMWVYENGKPALDMRVIVGKTLNATPVFSDKMEYVVVAPYWNVPYSIIDKELRNKLAADPNGTLNRLDMEVVKGSGAKATPVDPTSIDWANLTQSTWRYTLRRRPGPKNDLGDVKFLFPNSQDIYLHDTPHDELFSQAKRGFSHGCVRVEKPLVLAEYLLRNKPGWDMSKIQQTVAEGKEQYVTLPEKLPVYLVYFTAWVDDAGNLHFRDDIYGHDKALAQEYFST</sequence>
<evidence type="ECO:0000259" key="9">
    <source>
        <dbReference type="PROSITE" id="PS52029"/>
    </source>
</evidence>